<sequence length="526" mass="59827">MAPQIKVIVPGLDYEHAALREAVVIPIIVIVCLFHLTSTGLFWYRGRTSKDLQKRSVALALVTGLCATLVCALYLSRNLAYVPCTVAHIGSYFGFYYVHTALFARALRLIAMAQTASAKVKRLLHPERPADFWERHYKVARVLSDDKWVIIYMFALSSPLMIYAVVGLVISPYFGLLANQMACPLGWEGLPITTISCLYIAVIFPTLIYMMRNIRDAYYMRNDLIITCCTSMVFDLFFLVCNFVPNGFPYPLSSLVFPSVSVTVIQVSSIFIPWLRAEREYRTHGLLSLHNQTTFYQVINDPDLVALFCKFCENNFCTELPFFLIDYQRLKAKSVEYMSAEKPLKRFAPNYRLPDLSSRHRNQSQNPPHYQNFWNISTEAIIPIPPMRAQGRPGIRELPPPAHPNATTTSGFTSDHSGPEERRPEVCRVSLLPNPIVHDLGPAAEHPIPSDLAIDYYCFYERYFVDGSAWEVNISGRTLAPLKAMVEREQFHWTMFDAAKDEVSQLLMEDVFGKFLRANSKLVGTI</sequence>
<feature type="domain" description="RGS" evidence="3">
    <location>
        <begin position="294"/>
        <end position="523"/>
    </location>
</feature>
<keyword evidence="2" id="KW-1133">Transmembrane helix</keyword>
<feature type="transmembrane region" description="Helical" evidence="2">
    <location>
        <begin position="23"/>
        <end position="44"/>
    </location>
</feature>
<dbReference type="InterPro" id="IPR016137">
    <property type="entry name" value="RGS"/>
</dbReference>
<feature type="transmembrane region" description="Helical" evidence="2">
    <location>
        <begin position="148"/>
        <end position="170"/>
    </location>
</feature>
<dbReference type="Proteomes" id="UP000268162">
    <property type="component" value="Unassembled WGS sequence"/>
</dbReference>
<evidence type="ECO:0000259" key="3">
    <source>
        <dbReference type="SMART" id="SM00315"/>
    </source>
</evidence>
<feature type="transmembrane region" description="Helical" evidence="2">
    <location>
        <begin position="190"/>
        <end position="211"/>
    </location>
</feature>
<dbReference type="AlphaFoldDB" id="A0A4P9ZQC4"/>
<proteinExistence type="predicted"/>
<feature type="transmembrane region" description="Helical" evidence="2">
    <location>
        <begin position="257"/>
        <end position="275"/>
    </location>
</feature>
<keyword evidence="5" id="KW-1185">Reference proteome</keyword>
<keyword evidence="2" id="KW-0812">Transmembrane</keyword>
<dbReference type="PANTHER" id="PTHR10845">
    <property type="entry name" value="REGULATOR OF G PROTEIN SIGNALING"/>
    <property type="match status" value="1"/>
</dbReference>
<dbReference type="SUPFAM" id="SSF48097">
    <property type="entry name" value="Regulator of G-protein signaling, RGS"/>
    <property type="match status" value="1"/>
</dbReference>
<feature type="transmembrane region" description="Helical" evidence="2">
    <location>
        <begin position="95"/>
        <end position="113"/>
    </location>
</feature>
<dbReference type="PANTHER" id="PTHR10845:SF192">
    <property type="entry name" value="DOUBLE HIT, ISOFORM B"/>
    <property type="match status" value="1"/>
</dbReference>
<dbReference type="InterPro" id="IPR036305">
    <property type="entry name" value="RGS_sf"/>
</dbReference>
<reference evidence="5" key="1">
    <citation type="journal article" date="2018" name="Nat. Microbiol.">
        <title>Leveraging single-cell genomics to expand the fungal tree of life.</title>
        <authorList>
            <person name="Ahrendt S.R."/>
            <person name="Quandt C.A."/>
            <person name="Ciobanu D."/>
            <person name="Clum A."/>
            <person name="Salamov A."/>
            <person name="Andreopoulos B."/>
            <person name="Cheng J.F."/>
            <person name="Woyke T."/>
            <person name="Pelin A."/>
            <person name="Henrissat B."/>
            <person name="Reynolds N.K."/>
            <person name="Benny G.L."/>
            <person name="Smith M.E."/>
            <person name="James T.Y."/>
            <person name="Grigoriev I.V."/>
        </authorList>
    </citation>
    <scope>NUCLEOTIDE SEQUENCE [LARGE SCALE GENOMIC DNA]</scope>
    <source>
        <strain evidence="5">RSA 468</strain>
    </source>
</reference>
<accession>A0A4P9ZQC4</accession>
<evidence type="ECO:0000313" key="4">
    <source>
        <dbReference type="EMBL" id="RKP34580.1"/>
    </source>
</evidence>
<name>A0A4P9ZQC4_9FUNG</name>
<organism evidence="4 5">
    <name type="scientific">Dimargaris cristalligena</name>
    <dbReference type="NCBI Taxonomy" id="215637"/>
    <lineage>
        <taxon>Eukaryota</taxon>
        <taxon>Fungi</taxon>
        <taxon>Fungi incertae sedis</taxon>
        <taxon>Zoopagomycota</taxon>
        <taxon>Kickxellomycotina</taxon>
        <taxon>Dimargaritomycetes</taxon>
        <taxon>Dimargaritales</taxon>
        <taxon>Dimargaritaceae</taxon>
        <taxon>Dimargaris</taxon>
    </lineage>
</organism>
<dbReference type="EMBL" id="ML003147">
    <property type="protein sequence ID" value="RKP34580.1"/>
    <property type="molecule type" value="Genomic_DNA"/>
</dbReference>
<gene>
    <name evidence="4" type="ORF">BJ085DRAFT_31300</name>
</gene>
<dbReference type="InterPro" id="IPR044926">
    <property type="entry name" value="RGS_subdomain_2"/>
</dbReference>
<protein>
    <recommendedName>
        <fullName evidence="3">RGS domain-containing protein</fullName>
    </recommendedName>
</protein>
<keyword evidence="2" id="KW-0472">Membrane</keyword>
<feature type="compositionally biased region" description="Polar residues" evidence="1">
    <location>
        <begin position="405"/>
        <end position="416"/>
    </location>
</feature>
<dbReference type="SMART" id="SM00315">
    <property type="entry name" value="RGS"/>
    <property type="match status" value="1"/>
</dbReference>
<dbReference type="Gene3D" id="1.10.167.10">
    <property type="entry name" value="Regulator of G-protein Signalling 4, domain 2"/>
    <property type="match status" value="2"/>
</dbReference>
<feature type="transmembrane region" description="Helical" evidence="2">
    <location>
        <begin position="56"/>
        <end position="75"/>
    </location>
</feature>
<feature type="transmembrane region" description="Helical" evidence="2">
    <location>
        <begin position="223"/>
        <end position="245"/>
    </location>
</feature>
<evidence type="ECO:0000256" key="1">
    <source>
        <dbReference type="SAM" id="MobiDB-lite"/>
    </source>
</evidence>
<evidence type="ECO:0000256" key="2">
    <source>
        <dbReference type="SAM" id="Phobius"/>
    </source>
</evidence>
<evidence type="ECO:0000313" key="5">
    <source>
        <dbReference type="Proteomes" id="UP000268162"/>
    </source>
</evidence>
<feature type="region of interest" description="Disordered" evidence="1">
    <location>
        <begin position="390"/>
        <end position="424"/>
    </location>
</feature>